<protein>
    <submittedName>
        <fullName evidence="1">Uncharacterized protein</fullName>
    </submittedName>
</protein>
<evidence type="ECO:0000313" key="2">
    <source>
        <dbReference type="Proteomes" id="UP000072189"/>
    </source>
</evidence>
<proteinExistence type="predicted"/>
<sequence length="200" mass="20627">MTTNTATRGTKRKVALAAGALVLAGVGGTLASGAWFTDQQKMTGNEMSAATIAISAAERSGNASLEMKNLMPTADASKGGIESDLKIVNTGDAPVRWAFAIDPKASSAGFLDAALIQFRVGDQGAWSEPTSFTSASQTLQKGPTSLVPNEAADVTVRAWLPVATSNSLQGATATFDVVVKAVQSDAPDATFDDDTQFPTR</sequence>
<accession>A0A147F6I5</accession>
<evidence type="ECO:0000313" key="1">
    <source>
        <dbReference type="EMBL" id="KTS10847.1"/>
    </source>
</evidence>
<reference evidence="1 2" key="1">
    <citation type="journal article" date="2016" name="Front. Microbiol.">
        <title>Genomic Resource of Rice Seed Associated Bacteria.</title>
        <authorList>
            <person name="Midha S."/>
            <person name="Bansal K."/>
            <person name="Sharma S."/>
            <person name="Kumar N."/>
            <person name="Patil P.P."/>
            <person name="Chaudhry V."/>
            <person name="Patil P.B."/>
        </authorList>
    </citation>
    <scope>NUCLEOTIDE SEQUENCE [LARGE SCALE GENOMIC DNA]</scope>
    <source>
        <strain evidence="1 2">RSA3</strain>
    </source>
</reference>
<dbReference type="Proteomes" id="UP000072189">
    <property type="component" value="Unassembled WGS sequence"/>
</dbReference>
<name>A0A147F6I5_MICTE</name>
<organism evidence="1 2">
    <name type="scientific">Microbacterium testaceum</name>
    <name type="common">Aureobacterium testaceum</name>
    <name type="synonym">Brevibacterium testaceum</name>
    <dbReference type="NCBI Taxonomy" id="2033"/>
    <lineage>
        <taxon>Bacteria</taxon>
        <taxon>Bacillati</taxon>
        <taxon>Actinomycetota</taxon>
        <taxon>Actinomycetes</taxon>
        <taxon>Micrococcales</taxon>
        <taxon>Microbacteriaceae</taxon>
        <taxon>Microbacterium</taxon>
    </lineage>
</organism>
<comment type="caution">
    <text evidence="1">The sequence shown here is derived from an EMBL/GenBank/DDBJ whole genome shotgun (WGS) entry which is preliminary data.</text>
</comment>
<dbReference type="EMBL" id="LDRV01000070">
    <property type="protein sequence ID" value="KTS10847.1"/>
    <property type="molecule type" value="Genomic_DNA"/>
</dbReference>
<gene>
    <name evidence="1" type="ORF">RSA3_11370</name>
</gene>
<dbReference type="RefSeq" id="WP_058614424.1">
    <property type="nucleotide sequence ID" value="NZ_LDRR01000247.1"/>
</dbReference>
<dbReference type="AlphaFoldDB" id="A0A147F6I5"/>
<dbReference type="PATRIC" id="fig|2033.4.peg.1711"/>